<dbReference type="Gene3D" id="2.140.10.30">
    <property type="entry name" value="Dipeptidylpeptidase IV, N-terminal domain"/>
    <property type="match status" value="1"/>
</dbReference>
<gene>
    <name evidence="17" type="ORF">GNLVRS02_ARAD1C38214g</name>
</gene>
<dbReference type="InterPro" id="IPR029058">
    <property type="entry name" value="AB_hydrolase_fold"/>
</dbReference>
<dbReference type="GO" id="GO:0006508">
    <property type="term" value="P:proteolysis"/>
    <property type="evidence" value="ECO:0007669"/>
    <property type="project" value="UniProtKB-KW"/>
</dbReference>
<dbReference type="GO" id="GO:0004177">
    <property type="term" value="F:aminopeptidase activity"/>
    <property type="evidence" value="ECO:0007669"/>
    <property type="project" value="UniProtKB-KW"/>
</dbReference>
<feature type="region of interest" description="Disordered" evidence="13">
    <location>
        <begin position="1"/>
        <end position="26"/>
    </location>
</feature>
<feature type="compositionally biased region" description="Low complexity" evidence="13">
    <location>
        <begin position="102"/>
        <end position="115"/>
    </location>
</feature>
<evidence type="ECO:0000256" key="12">
    <source>
        <dbReference type="ARBA" id="ARBA00023180"/>
    </source>
</evidence>
<dbReference type="InterPro" id="IPR002469">
    <property type="entry name" value="Peptidase_S9B_N"/>
</dbReference>
<evidence type="ECO:0000256" key="2">
    <source>
        <dbReference type="ARBA" id="ARBA00006150"/>
    </source>
</evidence>
<feature type="domain" description="Peptidase S9 prolyl oligopeptidase catalytic" evidence="15">
    <location>
        <begin position="664"/>
        <end position="867"/>
    </location>
</feature>
<evidence type="ECO:0000259" key="16">
    <source>
        <dbReference type="Pfam" id="PF00930"/>
    </source>
</evidence>
<dbReference type="InterPro" id="IPR001375">
    <property type="entry name" value="Peptidase_S9_cat"/>
</dbReference>
<keyword evidence="5" id="KW-0645">Protease</keyword>
<keyword evidence="12" id="KW-0325">Glycoprotein</keyword>
<dbReference type="GO" id="GO:0005886">
    <property type="term" value="C:plasma membrane"/>
    <property type="evidence" value="ECO:0007669"/>
    <property type="project" value="TreeGrafter"/>
</dbReference>
<dbReference type="GO" id="GO:0008236">
    <property type="term" value="F:serine-type peptidase activity"/>
    <property type="evidence" value="ECO:0007669"/>
    <property type="project" value="UniProtKB-KW"/>
</dbReference>
<dbReference type="GO" id="GO:0008239">
    <property type="term" value="F:dipeptidyl-peptidase activity"/>
    <property type="evidence" value="ECO:0007669"/>
    <property type="project" value="TreeGrafter"/>
</dbReference>
<dbReference type="SUPFAM" id="SSF82171">
    <property type="entry name" value="DPP6 N-terminal domain-like"/>
    <property type="match status" value="1"/>
</dbReference>
<evidence type="ECO:0000256" key="10">
    <source>
        <dbReference type="ARBA" id="ARBA00022989"/>
    </source>
</evidence>
<dbReference type="EMBL" id="HG937693">
    <property type="protein sequence ID" value="CDP35554.1"/>
    <property type="molecule type" value="Genomic_DNA"/>
</dbReference>
<dbReference type="Pfam" id="PF00326">
    <property type="entry name" value="Peptidase_S9"/>
    <property type="match status" value="1"/>
</dbReference>
<dbReference type="InterPro" id="IPR050278">
    <property type="entry name" value="Serine_Prot_S9B/DPPIV"/>
</dbReference>
<dbReference type="PANTHER" id="PTHR11731">
    <property type="entry name" value="PROTEASE FAMILY S9B,C DIPEPTIDYL-PEPTIDASE IV-RELATED"/>
    <property type="match status" value="1"/>
</dbReference>
<evidence type="ECO:0000256" key="9">
    <source>
        <dbReference type="ARBA" id="ARBA00022968"/>
    </source>
</evidence>
<dbReference type="Pfam" id="PF00930">
    <property type="entry name" value="DPPIV_N"/>
    <property type="match status" value="1"/>
</dbReference>
<keyword evidence="10 14" id="KW-1133">Transmembrane helix</keyword>
<organism evidence="17">
    <name type="scientific">Blastobotrys adeninivorans</name>
    <name type="common">Yeast</name>
    <name type="synonym">Arxula adeninivorans</name>
    <dbReference type="NCBI Taxonomy" id="409370"/>
    <lineage>
        <taxon>Eukaryota</taxon>
        <taxon>Fungi</taxon>
        <taxon>Dikarya</taxon>
        <taxon>Ascomycota</taxon>
        <taxon>Saccharomycotina</taxon>
        <taxon>Dipodascomycetes</taxon>
        <taxon>Dipodascales</taxon>
        <taxon>Trichomonascaceae</taxon>
        <taxon>Blastobotrys</taxon>
    </lineage>
</organism>
<feature type="domain" description="Dipeptidylpeptidase IV N-terminal" evidence="16">
    <location>
        <begin position="207"/>
        <end position="573"/>
    </location>
</feature>
<dbReference type="PANTHER" id="PTHR11731:SF200">
    <property type="entry name" value="DIPEPTIDYL PEPTIDASE 10, ISOFORM B"/>
    <property type="match status" value="1"/>
</dbReference>
<evidence type="ECO:0000256" key="6">
    <source>
        <dbReference type="ARBA" id="ARBA00022692"/>
    </source>
</evidence>
<evidence type="ECO:0000256" key="4">
    <source>
        <dbReference type="ARBA" id="ARBA00022554"/>
    </source>
</evidence>
<keyword evidence="3" id="KW-0031">Aminopeptidase</keyword>
<evidence type="ECO:0000256" key="13">
    <source>
        <dbReference type="SAM" id="MobiDB-lite"/>
    </source>
</evidence>
<accession>A0A060T419</accession>
<comment type="subcellular location">
    <subcellularLocation>
        <location evidence="1">Vacuole membrane</location>
        <topology evidence="1">Single-pass type II membrane protein</topology>
    </subcellularLocation>
</comment>
<keyword evidence="7" id="KW-0378">Hydrolase</keyword>
<evidence type="ECO:0000313" key="17">
    <source>
        <dbReference type="EMBL" id="CDP35554.1"/>
    </source>
</evidence>
<dbReference type="SUPFAM" id="SSF53474">
    <property type="entry name" value="alpha/beta-Hydrolases"/>
    <property type="match status" value="1"/>
</dbReference>
<feature type="transmembrane region" description="Helical" evidence="14">
    <location>
        <begin position="63"/>
        <end position="86"/>
    </location>
</feature>
<protein>
    <submittedName>
        <fullName evidence="17">ARAD1C38214p</fullName>
    </submittedName>
</protein>
<evidence type="ECO:0000256" key="1">
    <source>
        <dbReference type="ARBA" id="ARBA00004576"/>
    </source>
</evidence>
<dbReference type="MEROPS" id="S09.006"/>
<dbReference type="Gene3D" id="3.40.50.1820">
    <property type="entry name" value="alpha/beta hydrolase"/>
    <property type="match status" value="1"/>
</dbReference>
<evidence type="ECO:0000256" key="8">
    <source>
        <dbReference type="ARBA" id="ARBA00022825"/>
    </source>
</evidence>
<reference evidence="17" key="2">
    <citation type="submission" date="2014-06" db="EMBL/GenBank/DDBJ databases">
        <title>The complete genome of Blastobotrys (Arxula) adeninivorans LS3 - a yeast of biotechnological interest.</title>
        <authorList>
            <person name="Kunze G."/>
            <person name="Gaillardin C."/>
            <person name="Czernicka M."/>
            <person name="Durrens P."/>
            <person name="Martin T."/>
            <person name="Boer E."/>
            <person name="Gabaldon T."/>
            <person name="Cruz J."/>
            <person name="Talla E."/>
            <person name="Marck C."/>
            <person name="Goffeau A."/>
            <person name="Barbe V."/>
            <person name="Baret P."/>
            <person name="Baronian K."/>
            <person name="Beier S."/>
            <person name="Bleykasten C."/>
            <person name="Bode R."/>
            <person name="Casaregola S."/>
            <person name="Despons L."/>
            <person name="Fairhead C."/>
            <person name="Giersberg M."/>
            <person name="Gierski P."/>
            <person name="Hahnel U."/>
            <person name="Hartmann A."/>
            <person name="Jankowska D."/>
            <person name="Jubin C."/>
            <person name="Jung P."/>
            <person name="Lafontaine I."/>
            <person name="Leh-Louis V."/>
            <person name="Lemaire M."/>
            <person name="Marcet-Houben M."/>
            <person name="Mascher M."/>
            <person name="Morel G."/>
            <person name="Richard G.-F."/>
            <person name="Riechen J."/>
            <person name="Sacerdot C."/>
            <person name="Sarkar A."/>
            <person name="Savel G."/>
            <person name="Schacherer J."/>
            <person name="Sherman D."/>
            <person name="Straub M.-L."/>
            <person name="Stein N."/>
            <person name="Thierry A."/>
            <person name="Trautwein-Schult A."/>
            <person name="Westhof E."/>
            <person name="Worch S."/>
            <person name="Dujon B."/>
            <person name="Souciet J.-L."/>
            <person name="Wincker P."/>
            <person name="Scholz U."/>
            <person name="Neuveglise N."/>
        </authorList>
    </citation>
    <scope>NUCLEOTIDE SEQUENCE</scope>
    <source>
        <strain evidence="17">LS3</strain>
    </source>
</reference>
<dbReference type="AlphaFoldDB" id="A0A060T419"/>
<evidence type="ECO:0000256" key="5">
    <source>
        <dbReference type="ARBA" id="ARBA00022670"/>
    </source>
</evidence>
<keyword evidence="9" id="KW-0735">Signal-anchor</keyword>
<feature type="region of interest" description="Disordered" evidence="13">
    <location>
        <begin position="92"/>
        <end position="117"/>
    </location>
</feature>
<keyword evidence="4" id="KW-0926">Vacuole</keyword>
<dbReference type="GO" id="GO:0005774">
    <property type="term" value="C:vacuolar membrane"/>
    <property type="evidence" value="ECO:0007669"/>
    <property type="project" value="UniProtKB-SubCell"/>
</dbReference>
<sequence length="874" mass="99320">MEPRYRPAAQDEDDSDGSRRSSVSTILENINRIDAGRDLEKQGREDELLTHRRPGRLTVSKRSVVRGIVATIATVIVFIVICAYSTSQDHHEGSATKVHPISNGTTTTSAGVSSTPVRSAIAETETSTRNLLEWRAWRSGQYRPTYQSISWIGSTPDGQGGADFMEIDGSKYVVGSWEDPKNVTTILPNTHFSYEDGEFEIRRASLSHDRKRVIVGASIVKNWRHSTFGVYFVYDIESDTYSPVNTEKYDELLSLAVWSPRGDRIAFVKDNNLYLRYVGGSEDGTVKQITHDGGEQVFYGRPDWVYEEEVFSGDKALWWSESGEYLAFLRTNETEVKEFPIPYFVQGRFDAYPEVRQIKYPKPGSPNPVVDIQFLEISSEEYYSVPTEENPAKDDLITEVVWAGSNQVLVRHTNRESDMLKMSVIDTKKRTGTVTRTEDMKGRGWFEITHNLKYVPANGKERKDDGYIDTIVVDGFDHLAYFSPVDSSSPKHVLTSGQWEVVDAPSAVDEETGTVYFFSTQKSPVERQLYSVDLEGKEIKNVTDNSKDGFYRASFSANSRYALITYEGPEVPWQRVVDLKSDDPMASGKVIQKNSVLKSMLKQIDTPEVVYSQIEVDEDDNGQPIVANAMEIRPPGFDESKKYPVLFFVYGGPVSQMVQKKYSVDFQRIVSSQLDAIVVTVDGRGTGFMGREFRSVVRDRLGYFEARDQIAGAKEWKSRDYVDSDRIAIWGWSYGGYLTLKTLETDAGQNFRYGMAVAPVTDWRLYDSIYTERYMHTPKHNPKGYMDSRISNTTAIAQNERFLIMHGTGDDNVHFQHTLLLLDQFDLSQVENYDIHVFPDSDHSIAYHNANSIVYDKLFHWLSDAFSGRFKDFQ</sequence>
<evidence type="ECO:0000259" key="15">
    <source>
        <dbReference type="Pfam" id="PF00326"/>
    </source>
</evidence>
<keyword evidence="11 14" id="KW-0472">Membrane</keyword>
<name>A0A060T419_BLAAD</name>
<comment type="similarity">
    <text evidence="2">Belongs to the peptidase S9B family.</text>
</comment>
<proteinExistence type="inferred from homology"/>
<keyword evidence="8" id="KW-0720">Serine protease</keyword>
<reference evidence="17" key="1">
    <citation type="submission" date="2014-02" db="EMBL/GenBank/DDBJ databases">
        <authorList>
            <person name="Genoscope - CEA"/>
        </authorList>
    </citation>
    <scope>NUCLEOTIDE SEQUENCE</scope>
    <source>
        <strain evidence="17">LS3</strain>
    </source>
</reference>
<dbReference type="PhylomeDB" id="A0A060T419"/>
<evidence type="ECO:0000256" key="3">
    <source>
        <dbReference type="ARBA" id="ARBA00022438"/>
    </source>
</evidence>
<evidence type="ECO:0000256" key="14">
    <source>
        <dbReference type="SAM" id="Phobius"/>
    </source>
</evidence>
<keyword evidence="6 14" id="KW-0812">Transmembrane</keyword>
<dbReference type="FunFam" id="3.40.50.1820:FF:000003">
    <property type="entry name" value="Dipeptidyl peptidase 4"/>
    <property type="match status" value="1"/>
</dbReference>
<evidence type="ECO:0000256" key="7">
    <source>
        <dbReference type="ARBA" id="ARBA00022801"/>
    </source>
</evidence>
<evidence type="ECO:0000256" key="11">
    <source>
        <dbReference type="ARBA" id="ARBA00023136"/>
    </source>
</evidence>